<proteinExistence type="predicted"/>
<organism evidence="2 3">
    <name type="scientific">Volvox africanus</name>
    <dbReference type="NCBI Taxonomy" id="51714"/>
    <lineage>
        <taxon>Eukaryota</taxon>
        <taxon>Viridiplantae</taxon>
        <taxon>Chlorophyta</taxon>
        <taxon>core chlorophytes</taxon>
        <taxon>Chlorophyceae</taxon>
        <taxon>CS clade</taxon>
        <taxon>Chlamydomonadales</taxon>
        <taxon>Volvocaceae</taxon>
        <taxon>Volvox</taxon>
    </lineage>
</organism>
<dbReference type="AlphaFoldDB" id="A0A8J4BLI3"/>
<keyword evidence="3" id="KW-1185">Reference proteome</keyword>
<reference evidence="2" key="1">
    <citation type="journal article" date="2021" name="Proc. Natl. Acad. Sci. U.S.A.">
        <title>Three genomes in the algal genus Volvox reveal the fate of a haploid sex-determining region after a transition to homothallism.</title>
        <authorList>
            <person name="Yamamoto K."/>
            <person name="Hamaji T."/>
            <person name="Kawai-Toyooka H."/>
            <person name="Matsuzaki R."/>
            <person name="Takahashi F."/>
            <person name="Nishimura Y."/>
            <person name="Kawachi M."/>
            <person name="Noguchi H."/>
            <person name="Minakuchi Y."/>
            <person name="Umen J.G."/>
            <person name="Toyoda A."/>
            <person name="Nozaki H."/>
        </authorList>
    </citation>
    <scope>NUCLEOTIDE SEQUENCE</scope>
    <source>
        <strain evidence="2">NIES-3780</strain>
    </source>
</reference>
<name>A0A8J4BLI3_9CHLO</name>
<sequence length="136" mass="13957">MGSGQVVALKNKSLVTKRVTTADLRPDSRPCTSAAEVTVALRPIVAEDDTGGSSGGGNAAGDGDGDGDDVGDACDFGPAACCCAKAKLLLEEKNATRDDNGDNKMKMTRMTSLLPEERDGIFPAAAQPLSPVCCRP</sequence>
<dbReference type="EMBL" id="BNCO01000043">
    <property type="protein sequence ID" value="GIL61090.1"/>
    <property type="molecule type" value="Genomic_DNA"/>
</dbReference>
<evidence type="ECO:0000256" key="1">
    <source>
        <dbReference type="SAM" id="MobiDB-lite"/>
    </source>
</evidence>
<gene>
    <name evidence="2" type="ORF">Vafri_15452</name>
</gene>
<feature type="compositionally biased region" description="Gly residues" evidence="1">
    <location>
        <begin position="52"/>
        <end position="62"/>
    </location>
</feature>
<evidence type="ECO:0000313" key="3">
    <source>
        <dbReference type="Proteomes" id="UP000747399"/>
    </source>
</evidence>
<protein>
    <submittedName>
        <fullName evidence="2">Uncharacterized protein</fullName>
    </submittedName>
</protein>
<evidence type="ECO:0000313" key="2">
    <source>
        <dbReference type="EMBL" id="GIL61090.1"/>
    </source>
</evidence>
<accession>A0A8J4BLI3</accession>
<dbReference type="Proteomes" id="UP000747399">
    <property type="component" value="Unassembled WGS sequence"/>
</dbReference>
<feature type="region of interest" description="Disordered" evidence="1">
    <location>
        <begin position="43"/>
        <end position="69"/>
    </location>
</feature>
<comment type="caution">
    <text evidence="2">The sequence shown here is derived from an EMBL/GenBank/DDBJ whole genome shotgun (WGS) entry which is preliminary data.</text>
</comment>